<evidence type="ECO:0000313" key="3">
    <source>
        <dbReference type="Proteomes" id="UP000429552"/>
    </source>
</evidence>
<evidence type="ECO:0000256" key="1">
    <source>
        <dbReference type="SAM" id="MobiDB-lite"/>
    </source>
</evidence>
<accession>A0A640TUT0</accession>
<dbReference type="EMBL" id="BLIP01000002">
    <property type="protein sequence ID" value="GFE25875.1"/>
    <property type="molecule type" value="Genomic_DNA"/>
</dbReference>
<dbReference type="AlphaFoldDB" id="A0A640TUT0"/>
<protein>
    <submittedName>
        <fullName evidence="2">Uncharacterized protein</fullName>
    </submittedName>
</protein>
<sequence length="67" mass="6909">MRIRKGCASPRRLRASIRRTGGAVDGVGGDGGDGSGSGASVMDASLELQRVLCTEFSAEETLQLAAR</sequence>
<name>A0A640TUT0_STRNI</name>
<gene>
    <name evidence="2" type="ORF">Sliba_63280</name>
</gene>
<comment type="caution">
    <text evidence="2">The sequence shown here is derived from an EMBL/GenBank/DDBJ whole genome shotgun (WGS) entry which is preliminary data.</text>
</comment>
<organism evidence="2 3">
    <name type="scientific">Streptomyces nigrescens</name>
    <dbReference type="NCBI Taxonomy" id="1920"/>
    <lineage>
        <taxon>Bacteria</taxon>
        <taxon>Bacillati</taxon>
        <taxon>Actinomycetota</taxon>
        <taxon>Actinomycetes</taxon>
        <taxon>Kitasatosporales</taxon>
        <taxon>Streptomycetaceae</taxon>
        <taxon>Streptomyces</taxon>
    </lineage>
</organism>
<feature type="compositionally biased region" description="Gly residues" evidence="1">
    <location>
        <begin position="23"/>
        <end position="37"/>
    </location>
</feature>
<evidence type="ECO:0000313" key="2">
    <source>
        <dbReference type="EMBL" id="GFE25875.1"/>
    </source>
</evidence>
<reference evidence="2 3" key="1">
    <citation type="submission" date="2019-12" db="EMBL/GenBank/DDBJ databases">
        <title>Whole genome shotgun sequence of Streptomyces libani subsp. libani NBRC 13452.</title>
        <authorList>
            <person name="Ichikawa N."/>
            <person name="Kimura A."/>
            <person name="Kitahashi Y."/>
            <person name="Komaki H."/>
            <person name="Tamura T."/>
        </authorList>
    </citation>
    <scope>NUCLEOTIDE SEQUENCE [LARGE SCALE GENOMIC DNA]</scope>
    <source>
        <strain evidence="2 3">NBRC 13452</strain>
    </source>
</reference>
<dbReference type="Proteomes" id="UP000429552">
    <property type="component" value="Unassembled WGS sequence"/>
</dbReference>
<proteinExistence type="predicted"/>
<feature type="region of interest" description="Disordered" evidence="1">
    <location>
        <begin position="18"/>
        <end position="40"/>
    </location>
</feature>